<organism evidence="1 2">
    <name type="scientific">Thermosporothrix hazakensis</name>
    <dbReference type="NCBI Taxonomy" id="644383"/>
    <lineage>
        <taxon>Bacteria</taxon>
        <taxon>Bacillati</taxon>
        <taxon>Chloroflexota</taxon>
        <taxon>Ktedonobacteria</taxon>
        <taxon>Ktedonobacterales</taxon>
        <taxon>Thermosporotrichaceae</taxon>
        <taxon>Thermosporothrix</taxon>
    </lineage>
</organism>
<keyword evidence="2" id="KW-1185">Reference proteome</keyword>
<evidence type="ECO:0000313" key="2">
    <source>
        <dbReference type="Proteomes" id="UP000248806"/>
    </source>
</evidence>
<gene>
    <name evidence="1" type="ORF">EI42_03094</name>
</gene>
<sequence length="62" mass="6368">MQEISQGRQAVVGNAGAQTVRTAGGLLVHGQTFFIEAVDHVAHAPLVATQASGNAARPFLPC</sequence>
<protein>
    <submittedName>
        <fullName evidence="1">Uncharacterized protein</fullName>
    </submittedName>
</protein>
<evidence type="ECO:0000313" key="1">
    <source>
        <dbReference type="EMBL" id="PZW28340.1"/>
    </source>
</evidence>
<dbReference type="EMBL" id="QKUF01000010">
    <property type="protein sequence ID" value="PZW28340.1"/>
    <property type="molecule type" value="Genomic_DNA"/>
</dbReference>
<reference evidence="1 2" key="1">
    <citation type="submission" date="2018-06" db="EMBL/GenBank/DDBJ databases">
        <title>Genomic Encyclopedia of Archaeal and Bacterial Type Strains, Phase II (KMG-II): from individual species to whole genera.</title>
        <authorList>
            <person name="Goeker M."/>
        </authorList>
    </citation>
    <scope>NUCLEOTIDE SEQUENCE [LARGE SCALE GENOMIC DNA]</scope>
    <source>
        <strain evidence="1 2">ATCC BAA-1881</strain>
    </source>
</reference>
<accession>A0A326U6A4</accession>
<proteinExistence type="predicted"/>
<dbReference type="Proteomes" id="UP000248806">
    <property type="component" value="Unassembled WGS sequence"/>
</dbReference>
<dbReference type="AlphaFoldDB" id="A0A326U6A4"/>
<name>A0A326U6A4_THEHA</name>
<comment type="caution">
    <text evidence="1">The sequence shown here is derived from an EMBL/GenBank/DDBJ whole genome shotgun (WGS) entry which is preliminary data.</text>
</comment>